<evidence type="ECO:0000313" key="2">
    <source>
        <dbReference type="EMBL" id="GAM73255.1"/>
    </source>
</evidence>
<dbReference type="Proteomes" id="UP000031666">
    <property type="component" value="Unassembled WGS sequence"/>
</dbReference>
<evidence type="ECO:0000256" key="1">
    <source>
        <dbReference type="SAM" id="Coils"/>
    </source>
</evidence>
<keyword evidence="1" id="KW-0175">Coiled coil</keyword>
<proteinExistence type="predicted"/>
<feature type="coiled-coil region" evidence="1">
    <location>
        <begin position="407"/>
        <end position="434"/>
    </location>
</feature>
<comment type="caution">
    <text evidence="2">The sequence shown here is derived from an EMBL/GenBank/DDBJ whole genome shotgun (WGS) entry which is preliminary data.</text>
</comment>
<evidence type="ECO:0000313" key="3">
    <source>
        <dbReference type="Proteomes" id="UP000031666"/>
    </source>
</evidence>
<name>A0A0B8Q186_9VIBR</name>
<reference evidence="2 3" key="2">
    <citation type="submission" date="2015-01" db="EMBL/GenBank/DDBJ databases">
        <authorList>
            <consortium name="NBRP consortium"/>
            <person name="Sawabe T."/>
            <person name="Meirelles P."/>
            <person name="Feng G."/>
            <person name="Sayaka M."/>
            <person name="Hattori M."/>
            <person name="Ohkuma M."/>
        </authorList>
    </citation>
    <scope>NUCLEOTIDE SEQUENCE [LARGE SCALE GENOMIC DNA]</scope>
    <source>
        <strain evidence="3">JCM 19241</strain>
    </source>
</reference>
<protein>
    <recommendedName>
        <fullName evidence="4">ParB/Sulfiredoxin domain-containing protein</fullName>
    </recommendedName>
</protein>
<sequence length="434" mass="49541">MTSRLQMIAREIEEYKQSGNEATYPIEIRGQKKYLPIIRVNPTDLLLNPKNNRLAGQLKDHPNRNQIEADPMSKESQDLLDELLSKTAKFKDLMSQLNFLGQQEPGLITQDGLLINGNTRVVALRQLKKNYVEVAVLPPNINETDVLAAEMALQLTDLVHQDYTFTNELLFMKRYLDAGNSKENMAKVKGWSRQGVKKVDDHMRLLGYIEEVRALAPIHYSVFDSKQQHLKDLDSDYMSLKGKGDIDAAETLKWTRLKMIFVGLNKDQVRAIDEHFVEERLLPRLSDSDSAELRDHLESYRVETVNDGLDDLFGEQTSPSIDMKKTLKDFLNDESTRDGDGEITKDLSGLYGKLAFNARRATEAIIDEQKLANANAAPGETLKEARVKIQTLRHKLPFMMSDPAFKKDKFIYNLEELMEELEKLQQVVNGEEGK</sequence>
<organism evidence="2 3">
    <name type="scientific">Vibrio ishigakensis</name>
    <dbReference type="NCBI Taxonomy" id="1481914"/>
    <lineage>
        <taxon>Bacteria</taxon>
        <taxon>Pseudomonadati</taxon>
        <taxon>Pseudomonadota</taxon>
        <taxon>Gammaproteobacteria</taxon>
        <taxon>Vibrionales</taxon>
        <taxon>Vibrionaceae</taxon>
        <taxon>Vibrio</taxon>
    </lineage>
</organism>
<evidence type="ECO:0008006" key="4">
    <source>
        <dbReference type="Google" id="ProtNLM"/>
    </source>
</evidence>
<dbReference type="STRING" id="1481914.JCM19241_2710"/>
<gene>
    <name evidence="2" type="ORF">JCM19241_2710</name>
</gene>
<accession>A0A0B8Q186</accession>
<dbReference type="EMBL" id="BBSC01000001">
    <property type="protein sequence ID" value="GAM73255.1"/>
    <property type="molecule type" value="Genomic_DNA"/>
</dbReference>
<reference evidence="2 3" key="1">
    <citation type="submission" date="2015-01" db="EMBL/GenBank/DDBJ databases">
        <title>Vibrio sp. C94 JCM 19241 whole genome shotgun sequence.</title>
        <authorList>
            <person name="Sawabe T."/>
            <person name="Meirelles P."/>
            <person name="Feng G."/>
            <person name="Sayaka M."/>
            <person name="Hattori M."/>
            <person name="Ohkuma M."/>
        </authorList>
    </citation>
    <scope>NUCLEOTIDE SEQUENCE [LARGE SCALE GENOMIC DNA]</scope>
    <source>
        <strain evidence="3">JCM 19241</strain>
    </source>
</reference>
<dbReference type="AlphaFoldDB" id="A0A0B8Q186"/>